<feature type="compositionally biased region" description="Polar residues" evidence="1">
    <location>
        <begin position="103"/>
        <end position="120"/>
    </location>
</feature>
<dbReference type="Pfam" id="PF18758">
    <property type="entry name" value="KDZ"/>
    <property type="match status" value="1"/>
</dbReference>
<evidence type="ECO:0000259" key="2">
    <source>
        <dbReference type="Pfam" id="PF18803"/>
    </source>
</evidence>
<protein>
    <recommendedName>
        <fullName evidence="2">CxC2-like cysteine cluster KDZ transposase-associated domain-containing protein</fullName>
    </recommendedName>
</protein>
<dbReference type="AlphaFoldDB" id="A0A9P6EBJ9"/>
<comment type="caution">
    <text evidence="3">The sequence shown here is derived from an EMBL/GenBank/DDBJ whole genome shotgun (WGS) entry which is preliminary data.</text>
</comment>
<evidence type="ECO:0000313" key="4">
    <source>
        <dbReference type="Proteomes" id="UP000807306"/>
    </source>
</evidence>
<dbReference type="Pfam" id="PF18803">
    <property type="entry name" value="CxC2"/>
    <property type="match status" value="1"/>
</dbReference>
<dbReference type="InterPro" id="IPR041457">
    <property type="entry name" value="CxC2_KDZ-assoc"/>
</dbReference>
<dbReference type="EMBL" id="MU157879">
    <property type="protein sequence ID" value="KAF9525834.1"/>
    <property type="molecule type" value="Genomic_DNA"/>
</dbReference>
<dbReference type="Proteomes" id="UP000807306">
    <property type="component" value="Unassembled WGS sequence"/>
</dbReference>
<evidence type="ECO:0000313" key="3">
    <source>
        <dbReference type="EMBL" id="KAF9525834.1"/>
    </source>
</evidence>
<dbReference type="OrthoDB" id="3214502at2759"/>
<dbReference type="PANTHER" id="PTHR33096">
    <property type="entry name" value="CXC2 DOMAIN-CONTAINING PROTEIN"/>
    <property type="match status" value="1"/>
</dbReference>
<keyword evidence="4" id="KW-1185">Reference proteome</keyword>
<sequence length="511" mass="57961">MCAKLGRWRCRDCTLAIPLCRGCMRTTHLHIPLHRIEYWVGTHFRAAMLCEVGCYLMVGHRDGVSHCESLRANAAALDLLEQRYDDLAALNDTEDPLLGGDSNAPSTEPFTSTKTSSQIPRQNDLRHNIVRIVHHNGIHHLALLTCACRGLENICLDLMYRRLVVTSFVNHRTLFTADVLDYFRLVNLELKGSAYQFFQLLRRLTLPMAPQEAPNLYHELRRLSRLWRWLKKRKWGGEGHISETHGEAVRPPLVPFCPACPQPERNIPKNWKWSIIKWVYRRYFVIDGNFKVDHVRQKHAALDMWLSRGRGMMPDPDIYASFLKSAVERSTKAPCETHFRAIEQALLASKACDITGVVAAACARHGCYAPGSLCNLFKSEQQKNADFALLQAISTTNVDPAQGVMIMYDIACQYCIHLRARIGHLLPEGLEIDRAIGLFHVHGHKDQCFFRYSPSFIPKSGKVAGEILESLWSILNHIAPSTRTTTLGHRAEILDDHTSDSNRKKGLGMGK</sequence>
<organism evidence="3 4">
    <name type="scientific">Crepidotus variabilis</name>
    <dbReference type="NCBI Taxonomy" id="179855"/>
    <lineage>
        <taxon>Eukaryota</taxon>
        <taxon>Fungi</taxon>
        <taxon>Dikarya</taxon>
        <taxon>Basidiomycota</taxon>
        <taxon>Agaricomycotina</taxon>
        <taxon>Agaricomycetes</taxon>
        <taxon>Agaricomycetidae</taxon>
        <taxon>Agaricales</taxon>
        <taxon>Agaricineae</taxon>
        <taxon>Crepidotaceae</taxon>
        <taxon>Crepidotus</taxon>
    </lineage>
</organism>
<proteinExistence type="predicted"/>
<evidence type="ECO:0000256" key="1">
    <source>
        <dbReference type="SAM" id="MobiDB-lite"/>
    </source>
</evidence>
<dbReference type="InterPro" id="IPR040521">
    <property type="entry name" value="KDZ"/>
</dbReference>
<feature type="region of interest" description="Disordered" evidence="1">
    <location>
        <begin position="95"/>
        <end position="120"/>
    </location>
</feature>
<gene>
    <name evidence="3" type="ORF">CPB83DRAFT_771377</name>
</gene>
<dbReference type="PANTHER" id="PTHR33096:SF1">
    <property type="entry name" value="CXC1-LIKE CYSTEINE CLUSTER ASSOCIATED WITH KDZ TRANSPOSASES DOMAIN-CONTAINING PROTEIN"/>
    <property type="match status" value="1"/>
</dbReference>
<accession>A0A9P6EBJ9</accession>
<reference evidence="3" key="1">
    <citation type="submission" date="2020-11" db="EMBL/GenBank/DDBJ databases">
        <authorList>
            <consortium name="DOE Joint Genome Institute"/>
            <person name="Ahrendt S."/>
            <person name="Riley R."/>
            <person name="Andreopoulos W."/>
            <person name="Labutti K."/>
            <person name="Pangilinan J."/>
            <person name="Ruiz-Duenas F.J."/>
            <person name="Barrasa J.M."/>
            <person name="Sanchez-Garcia M."/>
            <person name="Camarero S."/>
            <person name="Miyauchi S."/>
            <person name="Serrano A."/>
            <person name="Linde D."/>
            <person name="Babiker R."/>
            <person name="Drula E."/>
            <person name="Ayuso-Fernandez I."/>
            <person name="Pacheco R."/>
            <person name="Padilla G."/>
            <person name="Ferreira P."/>
            <person name="Barriuso J."/>
            <person name="Kellner H."/>
            <person name="Castanera R."/>
            <person name="Alfaro M."/>
            <person name="Ramirez L."/>
            <person name="Pisabarro A.G."/>
            <person name="Kuo A."/>
            <person name="Tritt A."/>
            <person name="Lipzen A."/>
            <person name="He G."/>
            <person name="Yan M."/>
            <person name="Ng V."/>
            <person name="Cullen D."/>
            <person name="Martin F."/>
            <person name="Rosso M.-N."/>
            <person name="Henrissat B."/>
            <person name="Hibbett D."/>
            <person name="Martinez A.T."/>
            <person name="Grigoriev I.V."/>
        </authorList>
    </citation>
    <scope>NUCLEOTIDE SEQUENCE</scope>
    <source>
        <strain evidence="3">CBS 506.95</strain>
    </source>
</reference>
<name>A0A9P6EBJ9_9AGAR</name>
<feature type="domain" description="CxC2-like cysteine cluster KDZ transposase-associated" evidence="2">
    <location>
        <begin position="123"/>
        <end position="205"/>
    </location>
</feature>